<comment type="caution">
    <text evidence="2">The sequence shown here is derived from an EMBL/GenBank/DDBJ whole genome shotgun (WGS) entry which is preliminary data.</text>
</comment>
<protein>
    <submittedName>
        <fullName evidence="2">GIY-YIG nuclease family protein</fullName>
    </submittedName>
</protein>
<dbReference type="AlphaFoldDB" id="A0A8I1JIP6"/>
<accession>A0A8I1JIP6</accession>
<feature type="domain" description="GIY-YIG" evidence="1">
    <location>
        <begin position="100"/>
        <end position="187"/>
    </location>
</feature>
<evidence type="ECO:0000313" key="3">
    <source>
        <dbReference type="Proteomes" id="UP000637061"/>
    </source>
</evidence>
<proteinExistence type="predicted"/>
<organism evidence="2 3">
    <name type="scientific">Pseudomonas putida</name>
    <name type="common">Arthrobacter siderocapsulatus</name>
    <dbReference type="NCBI Taxonomy" id="303"/>
    <lineage>
        <taxon>Bacteria</taxon>
        <taxon>Pseudomonadati</taxon>
        <taxon>Pseudomonadota</taxon>
        <taxon>Gammaproteobacteria</taxon>
        <taxon>Pseudomonadales</taxon>
        <taxon>Pseudomonadaceae</taxon>
        <taxon>Pseudomonas</taxon>
    </lineage>
</organism>
<reference evidence="2" key="1">
    <citation type="submission" date="2020-12" db="EMBL/GenBank/DDBJ databases">
        <title>Enhanced detection system for hospital associated transmission using whole genome sequencing surveillance.</title>
        <authorList>
            <person name="Harrison L.H."/>
            <person name="Van Tyne D."/>
            <person name="Marsh J.W."/>
            <person name="Griffith M.P."/>
            <person name="Snyder D.J."/>
            <person name="Cooper V.S."/>
            <person name="Mustapha M."/>
        </authorList>
    </citation>
    <scope>NUCLEOTIDE SEQUENCE</scope>
    <source>
        <strain evidence="2">PSB00042</strain>
    </source>
</reference>
<evidence type="ECO:0000313" key="2">
    <source>
        <dbReference type="EMBL" id="MBI6882759.1"/>
    </source>
</evidence>
<dbReference type="Pfam" id="PF01541">
    <property type="entry name" value="GIY-YIG"/>
    <property type="match status" value="1"/>
</dbReference>
<name>A0A8I1JIP6_PSEPU</name>
<evidence type="ECO:0000259" key="1">
    <source>
        <dbReference type="Pfam" id="PF01541"/>
    </source>
</evidence>
<dbReference type="EMBL" id="JAEHTE010000001">
    <property type="protein sequence ID" value="MBI6882759.1"/>
    <property type="molecule type" value="Genomic_DNA"/>
</dbReference>
<dbReference type="Gene3D" id="3.40.1440.10">
    <property type="entry name" value="GIY-YIG endonuclease"/>
    <property type="match status" value="1"/>
</dbReference>
<sequence length="209" mass="24506">MIEEEYGRVFPQRVLVKDMEKQPFLLSVKEIDEHDGYLRRRFEPTQCQECGEVFRIIDKFNDPLSDYNGPDFCSRKCYDLGKDRRIQEFSLVSEGKVPPVIYQIMQISTGRSYVGQTTQPFTLRWWQHLVNPTEAKFHAAINERRDFTDWQFRVLEVIGKPPEGVRLAQHITHRERHWIDELDAVDNGLNTIRPTGLSPQQDLDLSVVA</sequence>
<dbReference type="InterPro" id="IPR035901">
    <property type="entry name" value="GIY-YIG_endonuc_sf"/>
</dbReference>
<gene>
    <name evidence="2" type="ORF">JEU22_02440</name>
</gene>
<dbReference type="Proteomes" id="UP000637061">
    <property type="component" value="Unassembled WGS sequence"/>
</dbReference>
<dbReference type="InterPro" id="IPR000305">
    <property type="entry name" value="GIY-YIG_endonuc"/>
</dbReference>